<dbReference type="Proteomes" id="UP000594262">
    <property type="component" value="Unplaced"/>
</dbReference>
<evidence type="ECO:0000313" key="3">
    <source>
        <dbReference type="Proteomes" id="UP000594262"/>
    </source>
</evidence>
<proteinExistence type="predicted"/>
<evidence type="ECO:0000313" key="2">
    <source>
        <dbReference type="EnsemblMetazoa" id="CLYHEMP019646.1"/>
    </source>
</evidence>
<keyword evidence="1" id="KW-1133">Transmembrane helix</keyword>
<keyword evidence="1" id="KW-0472">Membrane</keyword>
<accession>A0A7M5X9J6</accession>
<keyword evidence="3" id="KW-1185">Reference proteome</keyword>
<name>A0A7M5X9J6_9CNID</name>
<dbReference type="RefSeq" id="XP_066936859.1">
    <property type="nucleotide sequence ID" value="XM_067080758.1"/>
</dbReference>
<dbReference type="GeneID" id="136824782"/>
<dbReference type="OrthoDB" id="6358690at2759"/>
<protein>
    <submittedName>
        <fullName evidence="2">Uncharacterized protein</fullName>
    </submittedName>
</protein>
<dbReference type="EnsemblMetazoa" id="CLYHEMT019646.2">
    <property type="protein sequence ID" value="CLYHEMP019646.2"/>
    <property type="gene ID" value="CLYHEMG019646"/>
</dbReference>
<sequence length="616" mass="71403">MARIISIMSLIKYGIVFLSIALNLMFMAKLKQGNSSKSIVHCQEKEDTIFYIQKYITELLDVRVTVPKKHTLRQIVDQHFNNVQQILKDLNFKDFPVIHNIRKIELPNKLHHYEKMNKATKNSTSFPCLEAYLGFPYGNPLYNEGFRRTNCQNISQRLSLVIDRPIIDSVENFRRTLSFAKGRFKKIHIVLQSSDYRLVKRTIQQWMPNVAIQLIKQADNVSLHLNKIVQKIDTEYVVIASQVVLINEQFDIIRMVQVYESLKHVIVASSIKNYQSGKWETGCYQTALKPYRLTYWSGYRESQKSCLKCDFVKGAFLLSPQILKKNPFRGRQIDTLYADLFLRLQKQIKIFTCPDVMVYINSKERYEADEIGAFNMLWNFEQIQWYTLQTFQFPCPANFKGLVSKCRVGKGMAAPPCCLEMLYDGMEFVTDLFDRYRIQYMLIEGSVLGAVKFNGISKWEQDADIAIKSKDFTRLLLVMDDLNEMNYTLVIDQPVQCCHGHVKFGGVAHIRVFHWSIQIYGFDSLGEVEGAQTNIEMGNGNRKSSFNAKVAENPGRYSRNRYGSEVFQHAEHWMKTGKKDGWQDYESGKFEECSKPGHHACLDQFVADGSFLRGKI</sequence>
<dbReference type="AlphaFoldDB" id="A0A7M5X9J6"/>
<dbReference type="EnsemblMetazoa" id="CLYHEMT019646.1">
    <property type="protein sequence ID" value="CLYHEMP019646.1"/>
    <property type="gene ID" value="CLYHEMG019646"/>
</dbReference>
<reference evidence="2" key="1">
    <citation type="submission" date="2021-01" db="UniProtKB">
        <authorList>
            <consortium name="EnsemblMetazoa"/>
        </authorList>
    </citation>
    <scope>IDENTIFICATION</scope>
</reference>
<dbReference type="PANTHER" id="PTHR13627:SF34">
    <property type="entry name" value="RIBITOL-5-PHOSPHATE TRANSFERASE"/>
    <property type="match status" value="1"/>
</dbReference>
<dbReference type="InterPro" id="IPR052613">
    <property type="entry name" value="LicD_transferase"/>
</dbReference>
<organism evidence="2 3">
    <name type="scientific">Clytia hemisphaerica</name>
    <dbReference type="NCBI Taxonomy" id="252671"/>
    <lineage>
        <taxon>Eukaryota</taxon>
        <taxon>Metazoa</taxon>
        <taxon>Cnidaria</taxon>
        <taxon>Hydrozoa</taxon>
        <taxon>Hydroidolina</taxon>
        <taxon>Leptothecata</taxon>
        <taxon>Obeliida</taxon>
        <taxon>Clytiidae</taxon>
        <taxon>Clytia</taxon>
    </lineage>
</organism>
<feature type="transmembrane region" description="Helical" evidence="1">
    <location>
        <begin position="7"/>
        <end position="28"/>
    </location>
</feature>
<dbReference type="PANTHER" id="PTHR13627">
    <property type="entry name" value="FUKUTIN RELATED PROTEIN"/>
    <property type="match status" value="1"/>
</dbReference>
<evidence type="ECO:0000256" key="1">
    <source>
        <dbReference type="SAM" id="Phobius"/>
    </source>
</evidence>
<keyword evidence="1" id="KW-0812">Transmembrane</keyword>